<evidence type="ECO:0000256" key="1">
    <source>
        <dbReference type="ARBA" id="ARBA00022448"/>
    </source>
</evidence>
<feature type="non-terminal residue" evidence="3">
    <location>
        <position position="1"/>
    </location>
</feature>
<evidence type="ECO:0000313" key="4">
    <source>
        <dbReference type="Proteomes" id="UP000708208"/>
    </source>
</evidence>
<organism evidence="3 4">
    <name type="scientific">Allacma fusca</name>
    <dbReference type="NCBI Taxonomy" id="39272"/>
    <lineage>
        <taxon>Eukaryota</taxon>
        <taxon>Metazoa</taxon>
        <taxon>Ecdysozoa</taxon>
        <taxon>Arthropoda</taxon>
        <taxon>Hexapoda</taxon>
        <taxon>Collembola</taxon>
        <taxon>Symphypleona</taxon>
        <taxon>Sminthuridae</taxon>
        <taxon>Allacma</taxon>
    </lineage>
</organism>
<evidence type="ECO:0000259" key="2">
    <source>
        <dbReference type="Pfam" id="PF00005"/>
    </source>
</evidence>
<feature type="domain" description="ABC transporter" evidence="2">
    <location>
        <begin position="40"/>
        <end position="104"/>
    </location>
</feature>
<dbReference type="InterPro" id="IPR003439">
    <property type="entry name" value="ABC_transporter-like_ATP-bd"/>
</dbReference>
<comment type="caution">
    <text evidence="3">The sequence shown here is derived from an EMBL/GenBank/DDBJ whole genome shotgun (WGS) entry which is preliminary data.</text>
</comment>
<dbReference type="GO" id="GO:0005524">
    <property type="term" value="F:ATP binding"/>
    <property type="evidence" value="ECO:0007669"/>
    <property type="project" value="InterPro"/>
</dbReference>
<sequence>MNPESQEVTLAWRDLTVSVHTQTSNLLQWRQKGSGQKRVLDNVSGIAYPGTLTAIMGSSGAGKTTLVDVLAGKSEGNRFVQGQVLLNGIPVASQVGHKSAYVYQQ</sequence>
<keyword evidence="1" id="KW-0813">Transport</keyword>
<keyword evidence="4" id="KW-1185">Reference proteome</keyword>
<dbReference type="GO" id="GO:0016887">
    <property type="term" value="F:ATP hydrolysis activity"/>
    <property type="evidence" value="ECO:0007669"/>
    <property type="project" value="InterPro"/>
</dbReference>
<dbReference type="Proteomes" id="UP000708208">
    <property type="component" value="Unassembled WGS sequence"/>
</dbReference>
<evidence type="ECO:0000313" key="3">
    <source>
        <dbReference type="EMBL" id="CAG7785453.1"/>
    </source>
</evidence>
<reference evidence="3" key="1">
    <citation type="submission" date="2021-06" db="EMBL/GenBank/DDBJ databases">
        <authorList>
            <person name="Hodson N. C."/>
            <person name="Mongue J. A."/>
            <person name="Jaron S. K."/>
        </authorList>
    </citation>
    <scope>NUCLEOTIDE SEQUENCE</scope>
</reference>
<proteinExistence type="predicted"/>
<name>A0A8J2KAY1_9HEXA</name>
<gene>
    <name evidence="3" type="ORF">AFUS01_LOCUS24076</name>
</gene>
<dbReference type="AlphaFoldDB" id="A0A8J2KAY1"/>
<protein>
    <recommendedName>
        <fullName evidence="2">ABC transporter domain-containing protein</fullName>
    </recommendedName>
</protein>
<dbReference type="Pfam" id="PF00005">
    <property type="entry name" value="ABC_tran"/>
    <property type="match status" value="1"/>
</dbReference>
<dbReference type="EMBL" id="CAJVCH010297055">
    <property type="protein sequence ID" value="CAG7785453.1"/>
    <property type="molecule type" value="Genomic_DNA"/>
</dbReference>
<accession>A0A8J2KAY1</accession>
<dbReference type="PANTHER" id="PTHR19241">
    <property type="entry name" value="ATP-BINDING CASSETTE TRANSPORTER"/>
    <property type="match status" value="1"/>
</dbReference>
<dbReference type="OrthoDB" id="66620at2759"/>